<dbReference type="GO" id="GO:0006508">
    <property type="term" value="P:proteolysis"/>
    <property type="evidence" value="ECO:0007669"/>
    <property type="project" value="UniProtKB-KW"/>
</dbReference>
<feature type="domain" description="Caspase family p20" evidence="9">
    <location>
        <begin position="65"/>
        <end position="189"/>
    </location>
</feature>
<organism evidence="10 11">
    <name type="scientific">Phyllostomus discolor</name>
    <name type="common">pale spear-nosed bat</name>
    <dbReference type="NCBI Taxonomy" id="89673"/>
    <lineage>
        <taxon>Eukaryota</taxon>
        <taxon>Metazoa</taxon>
        <taxon>Chordata</taxon>
        <taxon>Craniata</taxon>
        <taxon>Vertebrata</taxon>
        <taxon>Euteleostomi</taxon>
        <taxon>Mammalia</taxon>
        <taxon>Eutheria</taxon>
        <taxon>Laurasiatheria</taxon>
        <taxon>Chiroptera</taxon>
        <taxon>Yangochiroptera</taxon>
        <taxon>Phyllostomidae</taxon>
        <taxon>Phyllostominae</taxon>
        <taxon>Phyllostomus</taxon>
    </lineage>
</organism>
<keyword evidence="5" id="KW-0788">Thiol protease</keyword>
<dbReference type="GO" id="GO:0005737">
    <property type="term" value="C:cytoplasm"/>
    <property type="evidence" value="ECO:0007669"/>
    <property type="project" value="TreeGrafter"/>
</dbReference>
<dbReference type="AlphaFoldDB" id="A0A7E6DWF3"/>
<dbReference type="GO" id="GO:0004197">
    <property type="term" value="F:cysteine-type endopeptidase activity"/>
    <property type="evidence" value="ECO:0007669"/>
    <property type="project" value="InterPro"/>
</dbReference>
<evidence type="ECO:0000256" key="4">
    <source>
        <dbReference type="ARBA" id="ARBA00022801"/>
    </source>
</evidence>
<evidence type="ECO:0000256" key="5">
    <source>
        <dbReference type="ARBA" id="ARBA00022807"/>
    </source>
</evidence>
<proteinExistence type="inferred from homology"/>
<dbReference type="InterPro" id="IPR002398">
    <property type="entry name" value="Pept_C14"/>
</dbReference>
<dbReference type="InterPro" id="IPR033139">
    <property type="entry name" value="Caspase_cys_AS"/>
</dbReference>
<dbReference type="PANTHER" id="PTHR10454:SF31">
    <property type="entry name" value="CASPASE-7"/>
    <property type="match status" value="1"/>
</dbReference>
<evidence type="ECO:0000256" key="2">
    <source>
        <dbReference type="ARBA" id="ARBA00022670"/>
    </source>
</evidence>
<dbReference type="GeneID" id="114497398"/>
<evidence type="ECO:0000313" key="11">
    <source>
        <dbReference type="RefSeq" id="XP_035883217.1"/>
    </source>
</evidence>
<dbReference type="GO" id="GO:0097194">
    <property type="term" value="P:execution phase of apoptosis"/>
    <property type="evidence" value="ECO:0007669"/>
    <property type="project" value="TreeGrafter"/>
</dbReference>
<keyword evidence="2" id="KW-0645">Protease</keyword>
<dbReference type="InterPro" id="IPR016129">
    <property type="entry name" value="Caspase_his_AS"/>
</dbReference>
<evidence type="ECO:0000256" key="6">
    <source>
        <dbReference type="ARBA" id="ARBA00023145"/>
    </source>
</evidence>
<dbReference type="PROSITE" id="PS01121">
    <property type="entry name" value="CASPASE_HIS"/>
    <property type="match status" value="1"/>
</dbReference>
<dbReference type="GO" id="GO:0043525">
    <property type="term" value="P:positive regulation of neuron apoptotic process"/>
    <property type="evidence" value="ECO:0007669"/>
    <property type="project" value="TreeGrafter"/>
</dbReference>
<reference evidence="11" key="1">
    <citation type="submission" date="2025-08" db="UniProtKB">
        <authorList>
            <consortium name="RefSeq"/>
        </authorList>
    </citation>
    <scope>IDENTIFICATION</scope>
    <source>
        <tissue evidence="11">Muscle</tissue>
    </source>
</reference>
<keyword evidence="10" id="KW-1185">Reference proteome</keyword>
<evidence type="ECO:0000256" key="3">
    <source>
        <dbReference type="ARBA" id="ARBA00022703"/>
    </source>
</evidence>
<protein>
    <submittedName>
        <fullName evidence="11">Caspase-7 isoform X2</fullName>
    </submittedName>
</protein>
<evidence type="ECO:0000259" key="9">
    <source>
        <dbReference type="PROSITE" id="PS50208"/>
    </source>
</evidence>
<evidence type="ECO:0000256" key="7">
    <source>
        <dbReference type="RuleBase" id="RU003971"/>
    </source>
</evidence>
<dbReference type="CDD" id="cd00032">
    <property type="entry name" value="CASc"/>
    <property type="match status" value="1"/>
</dbReference>
<dbReference type="InterPro" id="IPR015917">
    <property type="entry name" value="Pept_C14A"/>
</dbReference>
<dbReference type="InterPro" id="IPR001309">
    <property type="entry name" value="Pept_C14_p20"/>
</dbReference>
<dbReference type="PROSITE" id="PS01122">
    <property type="entry name" value="CASPASE_CYS"/>
    <property type="match status" value="1"/>
</dbReference>
<dbReference type="PROSITE" id="PS50208">
    <property type="entry name" value="CASPASE_P20"/>
    <property type="match status" value="1"/>
</dbReference>
<name>A0A7E6DWF3_9CHIR</name>
<keyword evidence="6" id="KW-0865">Zymogen</keyword>
<dbReference type="SUPFAM" id="SSF52129">
    <property type="entry name" value="Caspase-like"/>
    <property type="match status" value="1"/>
</dbReference>
<evidence type="ECO:0000256" key="1">
    <source>
        <dbReference type="ARBA" id="ARBA00010134"/>
    </source>
</evidence>
<dbReference type="InterPro" id="IPR002138">
    <property type="entry name" value="Pept_C14_p10"/>
</dbReference>
<comment type="similarity">
    <text evidence="1 7">Belongs to the peptidase C14A family.</text>
</comment>
<feature type="domain" description="Caspase family p10" evidence="8">
    <location>
        <begin position="208"/>
        <end position="302"/>
    </location>
</feature>
<dbReference type="PRINTS" id="PR00376">
    <property type="entry name" value="IL1BCENZYME"/>
</dbReference>
<dbReference type="SMART" id="SM00115">
    <property type="entry name" value="CASc"/>
    <property type="match status" value="1"/>
</dbReference>
<dbReference type="Gene3D" id="3.40.50.1460">
    <property type="match status" value="1"/>
</dbReference>
<dbReference type="PROSITE" id="PS50207">
    <property type="entry name" value="CASPASE_P10"/>
    <property type="match status" value="1"/>
</dbReference>
<dbReference type="Pfam" id="PF00656">
    <property type="entry name" value="Peptidase_C14"/>
    <property type="match status" value="1"/>
</dbReference>
<dbReference type="RefSeq" id="XP_035883217.1">
    <property type="nucleotide sequence ID" value="XM_036027324.1"/>
</dbReference>
<dbReference type="InterPro" id="IPR011600">
    <property type="entry name" value="Pept_C14_caspase"/>
</dbReference>
<dbReference type="InterPro" id="IPR029030">
    <property type="entry name" value="Caspase-like_dom_sf"/>
</dbReference>
<dbReference type="CTD" id="840"/>
<sequence>MLSFYYYREEGSALPVVAGASLVLLPGGALSDGALSIKRKNGSRKSVKTTRDGEPSYVYNMNFEKVGQCIIINNKHFNSSTGMNVRNGTDKDAEALYKCFRNLGFDVVVYNDCSCARMQELLKQASEEDHRNSACFACILLSHGEENLIYGTDGMIALKDLTGHFRGDRCKTLLEKPKLFFIQACRGTEFDDGIQADSGPISDTDASPRYKIPVEADFLFAYSTVPGYYSWRNPGSGSWFVQALCATLNEHGKSLDILKILTRVNYRVARDFESQSDDPRFHEKKQIPCVVSMLTKELFFSK</sequence>
<evidence type="ECO:0000259" key="8">
    <source>
        <dbReference type="PROSITE" id="PS50207"/>
    </source>
</evidence>
<accession>A0A7E6DWF3</accession>
<dbReference type="FunFam" id="3.40.50.1460:FF:000001">
    <property type="entry name" value="Caspase-3 preproprotein"/>
    <property type="match status" value="1"/>
</dbReference>
<keyword evidence="4" id="KW-0378">Hydrolase</keyword>
<keyword evidence="3" id="KW-0053">Apoptosis</keyword>
<evidence type="ECO:0000313" key="10">
    <source>
        <dbReference type="Proteomes" id="UP000504628"/>
    </source>
</evidence>
<dbReference type="PANTHER" id="PTHR10454">
    <property type="entry name" value="CASPASE"/>
    <property type="match status" value="1"/>
</dbReference>
<dbReference type="Proteomes" id="UP000504628">
    <property type="component" value="Chromosome 5"/>
</dbReference>
<gene>
    <name evidence="11" type="primary">CASP7</name>
</gene>